<name>A0ACB9K5T8_9ASTR</name>
<proteinExistence type="predicted"/>
<sequence length="207" mass="24350">MMIEYELQEKKILMESNPKFGKTPQTSKPSMEENSQSDFTASMIVEYDHQEKEILKERQQEADRLKERSQLEFSASMITLMGTQSVENDSKVITESKFVNTIDKEKPQGALQSQEPKEDGKKERPSRYKRIAEVLYSPYLERVVSMEEKEQFWRITYQIIYLIRDKVFKISGNYEMLRSKDSVARLFCTLIMLDVDDVDLGEDDKEE</sequence>
<dbReference type="Proteomes" id="UP001056120">
    <property type="component" value="Linkage Group LG01"/>
</dbReference>
<reference evidence="2" key="1">
    <citation type="journal article" date="2022" name="Mol. Ecol. Resour.">
        <title>The genomes of chicory, endive, great burdock and yacon provide insights into Asteraceae palaeo-polyploidization history and plant inulin production.</title>
        <authorList>
            <person name="Fan W."/>
            <person name="Wang S."/>
            <person name="Wang H."/>
            <person name="Wang A."/>
            <person name="Jiang F."/>
            <person name="Liu H."/>
            <person name="Zhao H."/>
            <person name="Xu D."/>
            <person name="Zhang Y."/>
        </authorList>
    </citation>
    <scope>NUCLEOTIDE SEQUENCE [LARGE SCALE GENOMIC DNA]</scope>
    <source>
        <strain evidence="2">cv. Yunnan</strain>
    </source>
</reference>
<gene>
    <name evidence="1" type="ORF">L1987_01687</name>
</gene>
<reference evidence="1 2" key="2">
    <citation type="journal article" date="2022" name="Mol. Ecol. Resour.">
        <title>The genomes of chicory, endive, great burdock and yacon provide insights into Asteraceae paleo-polyploidization history and plant inulin production.</title>
        <authorList>
            <person name="Fan W."/>
            <person name="Wang S."/>
            <person name="Wang H."/>
            <person name="Wang A."/>
            <person name="Jiang F."/>
            <person name="Liu H."/>
            <person name="Zhao H."/>
            <person name="Xu D."/>
            <person name="Zhang Y."/>
        </authorList>
    </citation>
    <scope>NUCLEOTIDE SEQUENCE [LARGE SCALE GENOMIC DNA]</scope>
    <source>
        <strain evidence="2">cv. Yunnan</strain>
        <tissue evidence="1">Leaves</tissue>
    </source>
</reference>
<keyword evidence="2" id="KW-1185">Reference proteome</keyword>
<evidence type="ECO:0000313" key="2">
    <source>
        <dbReference type="Proteomes" id="UP001056120"/>
    </source>
</evidence>
<evidence type="ECO:0000313" key="1">
    <source>
        <dbReference type="EMBL" id="KAI3827608.1"/>
    </source>
</evidence>
<protein>
    <submittedName>
        <fullName evidence="1">Uncharacterized protein</fullName>
    </submittedName>
</protein>
<accession>A0ACB9K5T8</accession>
<comment type="caution">
    <text evidence="1">The sequence shown here is derived from an EMBL/GenBank/DDBJ whole genome shotgun (WGS) entry which is preliminary data.</text>
</comment>
<organism evidence="1 2">
    <name type="scientific">Smallanthus sonchifolius</name>
    <dbReference type="NCBI Taxonomy" id="185202"/>
    <lineage>
        <taxon>Eukaryota</taxon>
        <taxon>Viridiplantae</taxon>
        <taxon>Streptophyta</taxon>
        <taxon>Embryophyta</taxon>
        <taxon>Tracheophyta</taxon>
        <taxon>Spermatophyta</taxon>
        <taxon>Magnoliopsida</taxon>
        <taxon>eudicotyledons</taxon>
        <taxon>Gunneridae</taxon>
        <taxon>Pentapetalae</taxon>
        <taxon>asterids</taxon>
        <taxon>campanulids</taxon>
        <taxon>Asterales</taxon>
        <taxon>Asteraceae</taxon>
        <taxon>Asteroideae</taxon>
        <taxon>Heliantheae alliance</taxon>
        <taxon>Millerieae</taxon>
        <taxon>Smallanthus</taxon>
    </lineage>
</organism>
<dbReference type="EMBL" id="CM042018">
    <property type="protein sequence ID" value="KAI3827608.1"/>
    <property type="molecule type" value="Genomic_DNA"/>
</dbReference>